<dbReference type="Gene3D" id="1.10.3210.10">
    <property type="entry name" value="Hypothetical protein af1432"/>
    <property type="match status" value="1"/>
</dbReference>
<dbReference type="Proteomes" id="UP000230184">
    <property type="component" value="Unassembled WGS sequence"/>
</dbReference>
<evidence type="ECO:0000313" key="1">
    <source>
        <dbReference type="EMBL" id="PIU36554.1"/>
    </source>
</evidence>
<reference evidence="2" key="1">
    <citation type="submission" date="2017-09" db="EMBL/GenBank/DDBJ databases">
        <title>Depth-based differentiation of microbial function through sediment-hosted aquifers and enrichment of novel symbionts in the deep terrestrial subsurface.</title>
        <authorList>
            <person name="Probst A.J."/>
            <person name="Ladd B."/>
            <person name="Jarett J.K."/>
            <person name="Geller-Mcgrath D.E."/>
            <person name="Sieber C.M.K."/>
            <person name="Emerson J.B."/>
            <person name="Anantharaman K."/>
            <person name="Thomas B.C."/>
            <person name="Malmstrom R."/>
            <person name="Stieglmeier M."/>
            <person name="Klingl A."/>
            <person name="Woyke T."/>
            <person name="Ryan C.M."/>
            <person name="Banfield J.F."/>
        </authorList>
    </citation>
    <scope>NUCLEOTIDE SEQUENCE [LARGE SCALE GENOMIC DNA]</scope>
</reference>
<sequence length="70" mass="8111">MDRQKYADALKKQLEPNIYNHSLALEACMGGLYDYFQLINQLTHNQATKDEWMLAGLLHDIDYSGEFKST</sequence>
<evidence type="ECO:0000313" key="2">
    <source>
        <dbReference type="Proteomes" id="UP000230184"/>
    </source>
</evidence>
<evidence type="ECO:0008006" key="3">
    <source>
        <dbReference type="Google" id="ProtNLM"/>
    </source>
</evidence>
<accession>A0A2M6YSR2</accession>
<dbReference type="EMBL" id="PEWY01000153">
    <property type="protein sequence ID" value="PIU36554.1"/>
    <property type="molecule type" value="Genomic_DNA"/>
</dbReference>
<proteinExistence type="predicted"/>
<gene>
    <name evidence="1" type="ORF">COT02_05520</name>
</gene>
<comment type="caution">
    <text evidence="1">The sequence shown here is derived from an EMBL/GenBank/DDBJ whole genome shotgun (WGS) entry which is preliminary data.</text>
</comment>
<organism evidence="1 2">
    <name type="scientific">Candidatus Roizmanbacteria bacterium CG07_land_8_20_14_0_80_34_15</name>
    <dbReference type="NCBI Taxonomy" id="1974849"/>
    <lineage>
        <taxon>Bacteria</taxon>
        <taxon>Candidatus Roizmaniibacteriota</taxon>
    </lineage>
</organism>
<feature type="non-terminal residue" evidence="1">
    <location>
        <position position="70"/>
    </location>
</feature>
<protein>
    <recommendedName>
        <fullName evidence="3">Phosphohydrolase</fullName>
    </recommendedName>
</protein>
<dbReference type="AlphaFoldDB" id="A0A2M6YSR2"/>
<name>A0A2M6YSR2_9BACT</name>